<dbReference type="PANTHER" id="PTHR31299">
    <property type="entry name" value="ESTERASE, PUTATIVE (AFU_ORTHOLOGUE AFUA_1G05850)-RELATED"/>
    <property type="match status" value="1"/>
</dbReference>
<dbReference type="RefSeq" id="WP_345465274.1">
    <property type="nucleotide sequence ID" value="NZ_BAABRP010000008.1"/>
</dbReference>
<dbReference type="PANTHER" id="PTHR31299:SF0">
    <property type="entry name" value="ESTERASE, PUTATIVE (AFU_ORTHOLOGUE AFUA_1G05850)-RELATED"/>
    <property type="match status" value="1"/>
</dbReference>
<dbReference type="Proteomes" id="UP001401887">
    <property type="component" value="Unassembled WGS sequence"/>
</dbReference>
<sequence>MPEQHPLQTGWDLTEPRPAVAAFLGTLPARPQLLALGEPTHLLDAFPAWRNRLFRILVEDHGFRSIALESDIIAGQRVNAHVTSGQGTPGRHSVTLPRVLGGNSTARRPHHGFSLRSAQKGSATFLSTALEEVMQTGFSHGFGAVKANRELVEWMRDFNAGRNPADHLRFYGFDAPLENLWAASPRASLLALHAFLTAHLGKLPVDTATLEQLCGEDTRWTNPAAGMDAAESIGNSGEARQLRWLADDLCTLLRTETPGLAAQPEFWEARLHARTATGLLLYHAVLADPAPNRVARMLALRDLLMADHLSDLAEREQERGPTLVFAHNAHLQRNISTMRMGETRLEWWSAGAHVSLRLGQQYAFIASDLGAAPAKGIEEPGPDTLQGVLMNLAGPVSLVASRELTTALPQDLTRRTDVPPRAGYFPLAAQDLPLTDGVLFVKNAAN</sequence>
<dbReference type="Gene3D" id="3.30.1870.10">
    <property type="entry name" value="EreA-like, domain 2"/>
    <property type="match status" value="1"/>
</dbReference>
<dbReference type="SUPFAM" id="SSF159501">
    <property type="entry name" value="EreA/ChaN-like"/>
    <property type="match status" value="1"/>
</dbReference>
<reference evidence="1 2" key="1">
    <citation type="submission" date="2024-02" db="EMBL/GenBank/DDBJ databases">
        <title>Deinococcus carri NBRC 110142.</title>
        <authorList>
            <person name="Ichikawa N."/>
            <person name="Katano-Makiyama Y."/>
            <person name="Hidaka K."/>
        </authorList>
    </citation>
    <scope>NUCLEOTIDE SEQUENCE [LARGE SCALE GENOMIC DNA]</scope>
    <source>
        <strain evidence="1 2">NBRC 110142</strain>
    </source>
</reference>
<organism evidence="1 2">
    <name type="scientific">Deinococcus carri</name>
    <dbReference type="NCBI Taxonomy" id="1211323"/>
    <lineage>
        <taxon>Bacteria</taxon>
        <taxon>Thermotogati</taxon>
        <taxon>Deinococcota</taxon>
        <taxon>Deinococci</taxon>
        <taxon>Deinococcales</taxon>
        <taxon>Deinococcaceae</taxon>
        <taxon>Deinococcus</taxon>
    </lineage>
</organism>
<evidence type="ECO:0008006" key="3">
    <source>
        <dbReference type="Google" id="ProtNLM"/>
    </source>
</evidence>
<dbReference type="CDD" id="cd14728">
    <property type="entry name" value="Ere-like"/>
    <property type="match status" value="1"/>
</dbReference>
<dbReference type="Pfam" id="PF05139">
    <property type="entry name" value="Erythro_esteras"/>
    <property type="match status" value="1"/>
</dbReference>
<gene>
    <name evidence="1" type="ORF">Dcar01_02315</name>
</gene>
<protein>
    <recommendedName>
        <fullName evidence="3">Erythromycin esterase</fullName>
    </recommendedName>
</protein>
<comment type="caution">
    <text evidence="1">The sequence shown here is derived from an EMBL/GenBank/DDBJ whole genome shotgun (WGS) entry which is preliminary data.</text>
</comment>
<accession>A0ABP9W8D1</accession>
<proteinExistence type="predicted"/>
<evidence type="ECO:0000313" key="1">
    <source>
        <dbReference type="EMBL" id="GAA5513574.1"/>
    </source>
</evidence>
<dbReference type="EMBL" id="BAABRP010000008">
    <property type="protein sequence ID" value="GAA5513574.1"/>
    <property type="molecule type" value="Genomic_DNA"/>
</dbReference>
<keyword evidence="2" id="KW-1185">Reference proteome</keyword>
<dbReference type="InterPro" id="IPR052036">
    <property type="entry name" value="Hydrolase/PRTase-associated"/>
</dbReference>
<dbReference type="InterPro" id="IPR007815">
    <property type="entry name" value="Emycin_Estase"/>
</dbReference>
<dbReference type="PIRSF" id="PIRSF036794">
    <property type="entry name" value="UCP_erythr_ester"/>
    <property type="match status" value="1"/>
</dbReference>
<evidence type="ECO:0000313" key="2">
    <source>
        <dbReference type="Proteomes" id="UP001401887"/>
    </source>
</evidence>
<dbReference type="InterPro" id="IPR014622">
    <property type="entry name" value="UCP036794_erythomycin"/>
</dbReference>
<name>A0ABP9W8D1_9DEIO</name>